<evidence type="ECO:0000313" key="2">
    <source>
        <dbReference type="Proteomes" id="UP000024404"/>
    </source>
</evidence>
<reference evidence="1" key="2">
    <citation type="submission" date="2022-06" db="UniProtKB">
        <authorList>
            <consortium name="EnsemblMetazoa"/>
        </authorList>
    </citation>
    <scope>IDENTIFICATION</scope>
</reference>
<evidence type="ECO:0000313" key="1">
    <source>
        <dbReference type="EnsemblMetazoa" id="OVOC1864.1"/>
    </source>
</evidence>
<name>A0A8R1XQA8_ONCVO</name>
<dbReference type="EnsemblMetazoa" id="OVOC1864.1">
    <property type="protein sequence ID" value="OVOC1864.1"/>
    <property type="gene ID" value="WBGene00238673"/>
</dbReference>
<protein>
    <submittedName>
        <fullName evidence="1">Uncharacterized protein</fullName>
    </submittedName>
</protein>
<dbReference type="AlphaFoldDB" id="A0A8R1XQA8"/>
<accession>A0A8R1XQA8</accession>
<proteinExistence type="predicted"/>
<organism evidence="1 2">
    <name type="scientific">Onchocerca volvulus</name>
    <dbReference type="NCBI Taxonomy" id="6282"/>
    <lineage>
        <taxon>Eukaryota</taxon>
        <taxon>Metazoa</taxon>
        <taxon>Ecdysozoa</taxon>
        <taxon>Nematoda</taxon>
        <taxon>Chromadorea</taxon>
        <taxon>Rhabditida</taxon>
        <taxon>Spirurina</taxon>
        <taxon>Spiruromorpha</taxon>
        <taxon>Filarioidea</taxon>
        <taxon>Onchocercidae</taxon>
        <taxon>Onchocerca</taxon>
    </lineage>
</organism>
<reference evidence="2" key="1">
    <citation type="submission" date="2013-10" db="EMBL/GenBank/DDBJ databases">
        <title>Genome sequencing of Onchocerca volvulus.</title>
        <authorList>
            <person name="Cotton J."/>
            <person name="Tsai J."/>
            <person name="Stanley E."/>
            <person name="Tracey A."/>
            <person name="Holroyd N."/>
            <person name="Lustigman S."/>
            <person name="Berriman M."/>
        </authorList>
    </citation>
    <scope>NUCLEOTIDE SEQUENCE</scope>
</reference>
<dbReference type="Proteomes" id="UP000024404">
    <property type="component" value="Unassembled WGS sequence"/>
</dbReference>
<sequence length="165" mass="18864">MLPFIGSITSNCCSILSTVREKTSQEDLEGGILTIVGLRIANRNNPIRRKESQTSEDLRSLDVFDTDNLDSKMIQSTDDNPPFRKMNLARSAESVYPFFSEHLQSSSSSISMRRPLSHHIDHKRSRSLMWVRSTTEEIMARVSSRASDHPKFMQFDLTKVLFLKV</sequence>
<dbReference type="OMA" id="ITSNCCS"/>
<dbReference type="EMBL" id="CMVM020000057">
    <property type="status" value="NOT_ANNOTATED_CDS"/>
    <property type="molecule type" value="Genomic_DNA"/>
</dbReference>
<keyword evidence="2" id="KW-1185">Reference proteome</keyword>